<accession>A0A835M263</accession>
<protein>
    <recommendedName>
        <fullName evidence="15">Histone-lysine N-methyltransferase, H3 lysine-9 specific SUVH6</fullName>
    </recommendedName>
</protein>
<dbReference type="GO" id="GO:0005634">
    <property type="term" value="C:nucleus"/>
    <property type="evidence" value="ECO:0007669"/>
    <property type="project" value="UniProtKB-SubCell"/>
</dbReference>
<evidence type="ECO:0000259" key="9">
    <source>
        <dbReference type="PROSITE" id="PS50280"/>
    </source>
</evidence>
<keyword evidence="6" id="KW-0156">Chromatin regulator</keyword>
<reference evidence="13 14" key="1">
    <citation type="submission" date="2020-10" db="EMBL/GenBank/DDBJ databases">
        <title>The Coptis chinensis genome and diversification of protoberbering-type alkaloids.</title>
        <authorList>
            <person name="Wang B."/>
            <person name="Shu S."/>
            <person name="Song C."/>
            <person name="Liu Y."/>
        </authorList>
    </citation>
    <scope>NUCLEOTIDE SEQUENCE [LARGE SCALE GENOMIC DNA]</scope>
    <source>
        <strain evidence="13">HL-2020</strain>
        <tissue evidence="13">Leaf</tissue>
    </source>
</reference>
<dbReference type="AlphaFoldDB" id="A0A835M263"/>
<dbReference type="InterPro" id="IPR003616">
    <property type="entry name" value="Post-SET_dom"/>
</dbReference>
<evidence type="ECO:0000256" key="4">
    <source>
        <dbReference type="ARBA" id="ARBA00022679"/>
    </source>
</evidence>
<keyword evidence="7 8" id="KW-0539">Nucleus</keyword>
<dbReference type="InterPro" id="IPR036987">
    <property type="entry name" value="SRA-YDG_sf"/>
</dbReference>
<keyword evidence="3" id="KW-0489">Methyltransferase</keyword>
<keyword evidence="5" id="KW-0949">S-adenosyl-L-methionine</keyword>
<keyword evidence="4" id="KW-0808">Transferase</keyword>
<dbReference type="InterPro" id="IPR003105">
    <property type="entry name" value="SRA_YDG"/>
</dbReference>
<dbReference type="SMART" id="SM00317">
    <property type="entry name" value="SET"/>
    <property type="match status" value="1"/>
</dbReference>
<dbReference type="GO" id="GO:0032259">
    <property type="term" value="P:methylation"/>
    <property type="evidence" value="ECO:0007669"/>
    <property type="project" value="UniProtKB-KW"/>
</dbReference>
<dbReference type="PANTHER" id="PTHR45660">
    <property type="entry name" value="HISTONE-LYSINE N-METHYLTRANSFERASE SETMAR"/>
    <property type="match status" value="1"/>
</dbReference>
<comment type="subcellular location">
    <subcellularLocation>
        <location evidence="1">Chromosome</location>
    </subcellularLocation>
    <subcellularLocation>
        <location evidence="8">Nucleus</location>
    </subcellularLocation>
</comment>
<dbReference type="InterPro" id="IPR001214">
    <property type="entry name" value="SET_dom"/>
</dbReference>
<gene>
    <name evidence="13" type="ORF">IFM89_032063</name>
</gene>
<evidence type="ECO:0008006" key="15">
    <source>
        <dbReference type="Google" id="ProtNLM"/>
    </source>
</evidence>
<evidence type="ECO:0000313" key="14">
    <source>
        <dbReference type="Proteomes" id="UP000631114"/>
    </source>
</evidence>
<dbReference type="InterPro" id="IPR046341">
    <property type="entry name" value="SET_dom_sf"/>
</dbReference>
<sequence>MRRLPVIQNFPWRCGRNALGDEIMAESGLDNSDVEEDEIIEVDSADQCLEDHREYAARANAPLRDNGVGDCSVDKLDVEEGEMVEVENGSVDKPDVEEGEIVEVDYYDENGSVDKSDIEEGEIVEVDNGVENGSVYNSDIEQGEIMKVDSANWFPEGSRQYSPKVNASEESVTPDSDYEMKVNVGSALVEVDSAVQFQDGCGQFAPQVVAKLSRDFVNEGSDTDMKVKAESELNKPDTAKHERRSRWSGVLEVARSLVADESLQSLNNAISETINSLIFLGRVEDPEASELKKAVEHMVKLSGDFEPKTSDLSKNLNNTELLDSMRDSDVPDSKCCLNNVVQPEEQGLPSRLGLQLPVDSVVQGQFVHPMDSDKPQPSFPLEDVEESMHKRFLRRNRLACRDFPGGCGRRALLDSSDDYLKVVECCQARRVSEKSSNGRAVVLGLMAAPKCPWKQGKRITKAPIAPTKETMKNKPKKRGFVARIAKAPIAPTKETMKNIPKKRGFVALNSSKVTFRKRSNGVEDYCSELDEEDDSALVQRPRKMASSSIPLNLGVTDNSAEAAVARNKVRKTLRLFQMVYRKLKRDAEAKPKQKYLRIDLESAKLLKKKNKFINNIKILGKVPGAEVGDEFHFRVELAMIGLHHSYQSGINSVCYNHKEVATSIVDSGVYGDYMKSSDVLVYSGQGQTPRYGVKLPDDQKLVRGNLALKNSMDERTPVRVIRRFKGSSSLDARMNPLIYDGLYFVEKYWERRGRHGNKVFMFQLRRDVGQPALAIKELKELERTSNAIDISQGEEKMPIGAVNRIDDEVPPEFKYIRHMIHPLRYNPMPNRGCDCIDGCLSSTKCLCAIKNGGQIPFNYDGAIVVTNPLVYECGPTCKCPPSCYNRVSQHGIKFQLQLFKMESTGWGVRSLTSISSGSFICEYTGELLQDNEAEQRIGRDEYLFDIGINYSDHAISTELSKLIPADLNSNSSCDDEEDVSSFTIDAAQYGNVGRFINHSCSPNLYAQNVLFDHADKRMPHIMLFAAENIPPLQELTYHYNMQLDQVYDSDGNIKKKECYCGSSGCTGRMY</sequence>
<dbReference type="Pfam" id="PF00856">
    <property type="entry name" value="SET"/>
    <property type="match status" value="1"/>
</dbReference>
<dbReference type="SMART" id="SM00468">
    <property type="entry name" value="PreSET"/>
    <property type="match status" value="1"/>
</dbReference>
<feature type="domain" description="SET" evidence="9">
    <location>
        <begin position="894"/>
        <end position="1040"/>
    </location>
</feature>
<dbReference type="Pfam" id="PF02182">
    <property type="entry name" value="SAD_SRA"/>
    <property type="match status" value="1"/>
</dbReference>
<dbReference type="Pfam" id="PF05033">
    <property type="entry name" value="Pre-SET"/>
    <property type="match status" value="1"/>
</dbReference>
<keyword evidence="14" id="KW-1185">Reference proteome</keyword>
<feature type="domain" description="YDG" evidence="12">
    <location>
        <begin position="620"/>
        <end position="766"/>
    </location>
</feature>
<dbReference type="PROSITE" id="PS50868">
    <property type="entry name" value="POST_SET"/>
    <property type="match status" value="1"/>
</dbReference>
<dbReference type="SUPFAM" id="SSF82199">
    <property type="entry name" value="SET domain"/>
    <property type="match status" value="1"/>
</dbReference>
<dbReference type="EMBL" id="JADFTS010000004">
    <property type="protein sequence ID" value="KAF9611394.1"/>
    <property type="molecule type" value="Genomic_DNA"/>
</dbReference>
<evidence type="ECO:0000259" key="12">
    <source>
        <dbReference type="PROSITE" id="PS51015"/>
    </source>
</evidence>
<dbReference type="GO" id="GO:0042054">
    <property type="term" value="F:histone methyltransferase activity"/>
    <property type="evidence" value="ECO:0007669"/>
    <property type="project" value="InterPro"/>
</dbReference>
<feature type="domain" description="Post-SET" evidence="11">
    <location>
        <begin position="1054"/>
        <end position="1070"/>
    </location>
</feature>
<dbReference type="InterPro" id="IPR007728">
    <property type="entry name" value="Pre-SET_dom"/>
</dbReference>
<dbReference type="PROSITE" id="PS50280">
    <property type="entry name" value="SET"/>
    <property type="match status" value="1"/>
</dbReference>
<evidence type="ECO:0000256" key="7">
    <source>
        <dbReference type="ARBA" id="ARBA00023242"/>
    </source>
</evidence>
<dbReference type="PANTHER" id="PTHR45660:SF46">
    <property type="entry name" value="HISTONE-LYSINE N-METHYLTRANSFERASE, H3 LYSINE-9 SPECIFIC SUVH6"/>
    <property type="match status" value="1"/>
</dbReference>
<evidence type="ECO:0000256" key="6">
    <source>
        <dbReference type="ARBA" id="ARBA00022853"/>
    </source>
</evidence>
<dbReference type="SUPFAM" id="SSF88697">
    <property type="entry name" value="PUA domain-like"/>
    <property type="match status" value="1"/>
</dbReference>
<dbReference type="Gene3D" id="2.170.270.10">
    <property type="entry name" value="SET domain"/>
    <property type="match status" value="1"/>
</dbReference>
<evidence type="ECO:0000256" key="8">
    <source>
        <dbReference type="PROSITE-ProRule" id="PRU00358"/>
    </source>
</evidence>
<dbReference type="PROSITE" id="PS50867">
    <property type="entry name" value="PRE_SET"/>
    <property type="match status" value="1"/>
</dbReference>
<evidence type="ECO:0000256" key="2">
    <source>
        <dbReference type="ARBA" id="ARBA00022454"/>
    </source>
</evidence>
<dbReference type="PROSITE" id="PS51015">
    <property type="entry name" value="YDG"/>
    <property type="match status" value="1"/>
</dbReference>
<feature type="domain" description="Pre-SET" evidence="10">
    <location>
        <begin position="831"/>
        <end position="891"/>
    </location>
</feature>
<proteinExistence type="predicted"/>
<dbReference type="InterPro" id="IPR051357">
    <property type="entry name" value="H3K9_HMTase_SUVAR3-9"/>
</dbReference>
<keyword evidence="2" id="KW-0158">Chromosome</keyword>
<dbReference type="SMART" id="SM00466">
    <property type="entry name" value="SRA"/>
    <property type="match status" value="1"/>
</dbReference>
<dbReference type="Gene3D" id="2.30.280.10">
    <property type="entry name" value="SRA-YDG"/>
    <property type="match status" value="1"/>
</dbReference>
<dbReference type="GO" id="GO:0003690">
    <property type="term" value="F:double-stranded DNA binding"/>
    <property type="evidence" value="ECO:0007669"/>
    <property type="project" value="TreeGrafter"/>
</dbReference>
<evidence type="ECO:0000259" key="10">
    <source>
        <dbReference type="PROSITE" id="PS50867"/>
    </source>
</evidence>
<evidence type="ECO:0000256" key="1">
    <source>
        <dbReference type="ARBA" id="ARBA00004286"/>
    </source>
</evidence>
<dbReference type="GO" id="GO:0008270">
    <property type="term" value="F:zinc ion binding"/>
    <property type="evidence" value="ECO:0007669"/>
    <property type="project" value="InterPro"/>
</dbReference>
<evidence type="ECO:0000313" key="13">
    <source>
        <dbReference type="EMBL" id="KAF9611394.1"/>
    </source>
</evidence>
<organism evidence="13 14">
    <name type="scientific">Coptis chinensis</name>
    <dbReference type="NCBI Taxonomy" id="261450"/>
    <lineage>
        <taxon>Eukaryota</taxon>
        <taxon>Viridiplantae</taxon>
        <taxon>Streptophyta</taxon>
        <taxon>Embryophyta</taxon>
        <taxon>Tracheophyta</taxon>
        <taxon>Spermatophyta</taxon>
        <taxon>Magnoliopsida</taxon>
        <taxon>Ranunculales</taxon>
        <taxon>Ranunculaceae</taxon>
        <taxon>Coptidoideae</taxon>
        <taxon>Coptis</taxon>
    </lineage>
</organism>
<evidence type="ECO:0000259" key="11">
    <source>
        <dbReference type="PROSITE" id="PS50868"/>
    </source>
</evidence>
<dbReference type="InterPro" id="IPR025794">
    <property type="entry name" value="H3-K9-MeTrfase_plant"/>
</dbReference>
<dbReference type="Proteomes" id="UP000631114">
    <property type="component" value="Unassembled WGS sequence"/>
</dbReference>
<comment type="caution">
    <text evidence="13">The sequence shown here is derived from an EMBL/GenBank/DDBJ whole genome shotgun (WGS) entry which is preliminary data.</text>
</comment>
<name>A0A835M263_9MAGN</name>
<dbReference type="PROSITE" id="PS51575">
    <property type="entry name" value="SAM_MT43_SUVAR39_2"/>
    <property type="match status" value="1"/>
</dbReference>
<dbReference type="GO" id="GO:0005694">
    <property type="term" value="C:chromosome"/>
    <property type="evidence" value="ECO:0007669"/>
    <property type="project" value="UniProtKB-SubCell"/>
</dbReference>
<dbReference type="OrthoDB" id="5792673at2759"/>
<dbReference type="InterPro" id="IPR015947">
    <property type="entry name" value="PUA-like_sf"/>
</dbReference>
<evidence type="ECO:0000256" key="3">
    <source>
        <dbReference type="ARBA" id="ARBA00022603"/>
    </source>
</evidence>
<evidence type="ECO:0000256" key="5">
    <source>
        <dbReference type="ARBA" id="ARBA00022691"/>
    </source>
</evidence>